<dbReference type="KEGG" id="brz:CFK38_05590"/>
<dbReference type="InterPro" id="IPR050330">
    <property type="entry name" value="Bact_OuterMem_StrucFunc"/>
</dbReference>
<dbReference type="InterPro" id="IPR036737">
    <property type="entry name" value="OmpA-like_sf"/>
</dbReference>
<dbReference type="Gene3D" id="3.30.1330.60">
    <property type="entry name" value="OmpA-like domain"/>
    <property type="match status" value="1"/>
</dbReference>
<sequence length="187" mass="19719">MRRTILPGAVLLGLTLITAAPVAGAMTVDEAIEQVTPGEVSAAVTRFDDFPVTRYQVSGPTPLETETMEGDTTVISLNTDILFAFGSAEPPPSAKDRIAELLEDVPEGMTVQVHGHTDSIGSSEANLALSEERADAVADLISQVRPDLSLQAEGFGESDPVESNEVGGEDNPEGRAANRRVEIRYGG</sequence>
<evidence type="ECO:0000256" key="2">
    <source>
        <dbReference type="SAM" id="MobiDB-lite"/>
    </source>
</evidence>
<evidence type="ECO:0000313" key="5">
    <source>
        <dbReference type="EMBL" id="ATG51062.1"/>
    </source>
</evidence>
<dbReference type="RefSeq" id="WP_096802199.1">
    <property type="nucleotide sequence ID" value="NZ_CP023563.1"/>
</dbReference>
<evidence type="ECO:0000256" key="3">
    <source>
        <dbReference type="SAM" id="SignalP"/>
    </source>
</evidence>
<evidence type="ECO:0000313" key="6">
    <source>
        <dbReference type="Proteomes" id="UP000218165"/>
    </source>
</evidence>
<dbReference type="PANTHER" id="PTHR30329:SF21">
    <property type="entry name" value="LIPOPROTEIN YIAD-RELATED"/>
    <property type="match status" value="1"/>
</dbReference>
<dbReference type="PANTHER" id="PTHR30329">
    <property type="entry name" value="STATOR ELEMENT OF FLAGELLAR MOTOR COMPLEX"/>
    <property type="match status" value="1"/>
</dbReference>
<keyword evidence="3" id="KW-0732">Signal</keyword>
<gene>
    <name evidence="5" type="ORF">CFK38_05590</name>
</gene>
<dbReference type="AlphaFoldDB" id="A0A291GLX5"/>
<dbReference type="OrthoDB" id="5166631at2"/>
<dbReference type="Pfam" id="PF00691">
    <property type="entry name" value="OmpA"/>
    <property type="match status" value="1"/>
</dbReference>
<name>A0A291GLX5_9MICO</name>
<evidence type="ECO:0000259" key="4">
    <source>
        <dbReference type="PROSITE" id="PS51123"/>
    </source>
</evidence>
<dbReference type="InterPro" id="IPR006665">
    <property type="entry name" value="OmpA-like"/>
</dbReference>
<evidence type="ECO:0000256" key="1">
    <source>
        <dbReference type="PROSITE-ProRule" id="PRU00473"/>
    </source>
</evidence>
<keyword evidence="1" id="KW-0472">Membrane</keyword>
<keyword evidence="6" id="KW-1185">Reference proteome</keyword>
<proteinExistence type="predicted"/>
<accession>A0A291GLX5</accession>
<feature type="domain" description="OmpA-like" evidence="4">
    <location>
        <begin position="70"/>
        <end position="187"/>
    </location>
</feature>
<feature type="compositionally biased region" description="Acidic residues" evidence="2">
    <location>
        <begin position="159"/>
        <end position="171"/>
    </location>
</feature>
<feature type="region of interest" description="Disordered" evidence="2">
    <location>
        <begin position="149"/>
        <end position="187"/>
    </location>
</feature>
<dbReference type="SUPFAM" id="SSF103088">
    <property type="entry name" value="OmpA-like"/>
    <property type="match status" value="1"/>
</dbReference>
<protein>
    <recommendedName>
        <fullName evidence="4">OmpA-like domain-containing protein</fullName>
    </recommendedName>
</protein>
<dbReference type="Proteomes" id="UP000218165">
    <property type="component" value="Chromosome"/>
</dbReference>
<feature type="chain" id="PRO_5012290435" description="OmpA-like domain-containing protein" evidence="3">
    <location>
        <begin position="26"/>
        <end position="187"/>
    </location>
</feature>
<organism evidence="5 6">
    <name type="scientific">Brachybacterium vulturis</name>
    <dbReference type="NCBI Taxonomy" id="2017484"/>
    <lineage>
        <taxon>Bacteria</taxon>
        <taxon>Bacillati</taxon>
        <taxon>Actinomycetota</taxon>
        <taxon>Actinomycetes</taxon>
        <taxon>Micrococcales</taxon>
        <taxon>Dermabacteraceae</taxon>
        <taxon>Brachybacterium</taxon>
    </lineage>
</organism>
<reference evidence="6" key="1">
    <citation type="submission" date="2017-09" db="EMBL/GenBank/DDBJ databases">
        <title>Brachybacterium sp. VM2412.</title>
        <authorList>
            <person name="Tak E.J."/>
            <person name="Bae J.-W."/>
        </authorList>
    </citation>
    <scope>NUCLEOTIDE SEQUENCE [LARGE SCALE GENOMIC DNA]</scope>
    <source>
        <strain evidence="6">VM2412</strain>
    </source>
</reference>
<dbReference type="PROSITE" id="PS51123">
    <property type="entry name" value="OMPA_2"/>
    <property type="match status" value="1"/>
</dbReference>
<dbReference type="CDD" id="cd07185">
    <property type="entry name" value="OmpA_C-like"/>
    <property type="match status" value="1"/>
</dbReference>
<feature type="signal peptide" evidence="3">
    <location>
        <begin position="1"/>
        <end position="25"/>
    </location>
</feature>
<dbReference type="GO" id="GO:0016020">
    <property type="term" value="C:membrane"/>
    <property type="evidence" value="ECO:0007669"/>
    <property type="project" value="UniProtKB-UniRule"/>
</dbReference>
<dbReference type="EMBL" id="CP023563">
    <property type="protein sequence ID" value="ATG51062.1"/>
    <property type="molecule type" value="Genomic_DNA"/>
</dbReference>